<evidence type="ECO:0000313" key="2">
    <source>
        <dbReference type="Proteomes" id="UP000238479"/>
    </source>
</evidence>
<sequence length="57" mass="6661">MAIPPFLPLYITKISESWFLREASVNAVFIVSQHQTQPSKSTAVKAWKHWNIWHLLI</sequence>
<evidence type="ECO:0000313" key="1">
    <source>
        <dbReference type="EMBL" id="PRQ55750.1"/>
    </source>
</evidence>
<name>A0A2P6SAM2_ROSCH</name>
<gene>
    <name evidence="1" type="ORF">RchiOBHm_Chr1g0328021</name>
</gene>
<dbReference type="Proteomes" id="UP000238479">
    <property type="component" value="Chromosome 1"/>
</dbReference>
<reference evidence="1 2" key="1">
    <citation type="journal article" date="2018" name="Nat. Genet.">
        <title>The Rosa genome provides new insights in the design of modern roses.</title>
        <authorList>
            <person name="Bendahmane M."/>
        </authorList>
    </citation>
    <scope>NUCLEOTIDE SEQUENCE [LARGE SCALE GENOMIC DNA]</scope>
    <source>
        <strain evidence="2">cv. Old Blush</strain>
    </source>
</reference>
<accession>A0A2P6SAM2</accession>
<comment type="caution">
    <text evidence="1">The sequence shown here is derived from an EMBL/GenBank/DDBJ whole genome shotgun (WGS) entry which is preliminary data.</text>
</comment>
<dbReference type="EMBL" id="PDCK01000039">
    <property type="protein sequence ID" value="PRQ55750.1"/>
    <property type="molecule type" value="Genomic_DNA"/>
</dbReference>
<keyword evidence="2" id="KW-1185">Reference proteome</keyword>
<proteinExistence type="predicted"/>
<protein>
    <submittedName>
        <fullName evidence="1">Uncharacterized protein</fullName>
    </submittedName>
</protein>
<dbReference type="AlphaFoldDB" id="A0A2P6SAM2"/>
<dbReference type="Gramene" id="PRQ55750">
    <property type="protein sequence ID" value="PRQ55750"/>
    <property type="gene ID" value="RchiOBHm_Chr1g0328021"/>
</dbReference>
<organism evidence="1 2">
    <name type="scientific">Rosa chinensis</name>
    <name type="common">China rose</name>
    <dbReference type="NCBI Taxonomy" id="74649"/>
    <lineage>
        <taxon>Eukaryota</taxon>
        <taxon>Viridiplantae</taxon>
        <taxon>Streptophyta</taxon>
        <taxon>Embryophyta</taxon>
        <taxon>Tracheophyta</taxon>
        <taxon>Spermatophyta</taxon>
        <taxon>Magnoliopsida</taxon>
        <taxon>eudicotyledons</taxon>
        <taxon>Gunneridae</taxon>
        <taxon>Pentapetalae</taxon>
        <taxon>rosids</taxon>
        <taxon>fabids</taxon>
        <taxon>Rosales</taxon>
        <taxon>Rosaceae</taxon>
        <taxon>Rosoideae</taxon>
        <taxon>Rosoideae incertae sedis</taxon>
        <taxon>Rosa</taxon>
    </lineage>
</organism>